<evidence type="ECO:0000256" key="2">
    <source>
        <dbReference type="ARBA" id="ARBA00023125"/>
    </source>
</evidence>
<proteinExistence type="predicted"/>
<dbReference type="InterPro" id="IPR011075">
    <property type="entry name" value="TetR_C"/>
</dbReference>
<dbReference type="InterPro" id="IPR009057">
    <property type="entry name" value="Homeodomain-like_sf"/>
</dbReference>
<dbReference type="PANTHER" id="PTHR30055:SF148">
    <property type="entry name" value="TETR-FAMILY TRANSCRIPTIONAL REGULATOR"/>
    <property type="match status" value="1"/>
</dbReference>
<keyword evidence="2 4" id="KW-0238">DNA-binding</keyword>
<name>A0ABS4TUJ9_9PSEU</name>
<keyword evidence="1" id="KW-0805">Transcription regulation</keyword>
<dbReference type="Gene3D" id="1.10.10.60">
    <property type="entry name" value="Homeodomain-like"/>
    <property type="match status" value="1"/>
</dbReference>
<dbReference type="RefSeq" id="WP_307855462.1">
    <property type="nucleotide sequence ID" value="NZ_JAGINW010000001.1"/>
</dbReference>
<dbReference type="Gene3D" id="1.10.357.10">
    <property type="entry name" value="Tetracycline Repressor, domain 2"/>
    <property type="match status" value="1"/>
</dbReference>
<dbReference type="PRINTS" id="PR00455">
    <property type="entry name" value="HTHTETR"/>
</dbReference>
<evidence type="ECO:0000313" key="6">
    <source>
        <dbReference type="EMBL" id="MBP2327620.1"/>
    </source>
</evidence>
<dbReference type="InterPro" id="IPR001647">
    <property type="entry name" value="HTH_TetR"/>
</dbReference>
<comment type="caution">
    <text evidence="6">The sequence shown here is derived from an EMBL/GenBank/DDBJ whole genome shotgun (WGS) entry which is preliminary data.</text>
</comment>
<protein>
    <submittedName>
        <fullName evidence="6">AcrR family transcriptional regulator</fullName>
    </submittedName>
</protein>
<organism evidence="6 7">
    <name type="scientific">Kibdelosporangium banguiense</name>
    <dbReference type="NCBI Taxonomy" id="1365924"/>
    <lineage>
        <taxon>Bacteria</taxon>
        <taxon>Bacillati</taxon>
        <taxon>Actinomycetota</taxon>
        <taxon>Actinomycetes</taxon>
        <taxon>Pseudonocardiales</taxon>
        <taxon>Pseudonocardiaceae</taxon>
        <taxon>Kibdelosporangium</taxon>
    </lineage>
</organism>
<evidence type="ECO:0000259" key="5">
    <source>
        <dbReference type="PROSITE" id="PS50977"/>
    </source>
</evidence>
<dbReference type="Pfam" id="PF00440">
    <property type="entry name" value="TetR_N"/>
    <property type="match status" value="1"/>
</dbReference>
<keyword evidence="3" id="KW-0804">Transcription</keyword>
<accession>A0ABS4TUJ9</accession>
<dbReference type="InterPro" id="IPR050109">
    <property type="entry name" value="HTH-type_TetR-like_transc_reg"/>
</dbReference>
<dbReference type="Proteomes" id="UP001519332">
    <property type="component" value="Unassembled WGS sequence"/>
</dbReference>
<feature type="DNA-binding region" description="H-T-H motif" evidence="4">
    <location>
        <begin position="35"/>
        <end position="54"/>
    </location>
</feature>
<reference evidence="6 7" key="1">
    <citation type="submission" date="2021-03" db="EMBL/GenBank/DDBJ databases">
        <title>Sequencing the genomes of 1000 actinobacteria strains.</title>
        <authorList>
            <person name="Klenk H.-P."/>
        </authorList>
    </citation>
    <scope>NUCLEOTIDE SEQUENCE [LARGE SCALE GENOMIC DNA]</scope>
    <source>
        <strain evidence="6 7">DSM 46670</strain>
    </source>
</reference>
<evidence type="ECO:0000256" key="1">
    <source>
        <dbReference type="ARBA" id="ARBA00023015"/>
    </source>
</evidence>
<sequence>MFSETRRPGKGPRQAAEIYRATLDLVVRHGYDGLTIEGVAACAGVNKTTIYRWWPSKDELLCTAFVETDLLKVDVTDTGSLRGDLIAVTHQVIDLLTGEEGSRVTRASLGGLDRPGLAKFVATLCAERLKAERPIFERAVARGEIAPGADPATTVDLLAGAIWYRVLVRQTELPTDFAEQLVDIVLGGLPRSS</sequence>
<evidence type="ECO:0000256" key="4">
    <source>
        <dbReference type="PROSITE-ProRule" id="PRU00335"/>
    </source>
</evidence>
<keyword evidence="7" id="KW-1185">Reference proteome</keyword>
<dbReference type="SUPFAM" id="SSF48498">
    <property type="entry name" value="Tetracyclin repressor-like, C-terminal domain"/>
    <property type="match status" value="1"/>
</dbReference>
<dbReference type="Pfam" id="PF16859">
    <property type="entry name" value="TetR_C_11"/>
    <property type="match status" value="1"/>
</dbReference>
<dbReference type="EMBL" id="JAGINW010000001">
    <property type="protein sequence ID" value="MBP2327620.1"/>
    <property type="molecule type" value="Genomic_DNA"/>
</dbReference>
<feature type="domain" description="HTH tetR-type" evidence="5">
    <location>
        <begin position="12"/>
        <end position="72"/>
    </location>
</feature>
<dbReference type="PANTHER" id="PTHR30055">
    <property type="entry name" value="HTH-TYPE TRANSCRIPTIONAL REGULATOR RUTR"/>
    <property type="match status" value="1"/>
</dbReference>
<dbReference type="InterPro" id="IPR036271">
    <property type="entry name" value="Tet_transcr_reg_TetR-rel_C_sf"/>
</dbReference>
<evidence type="ECO:0000313" key="7">
    <source>
        <dbReference type="Proteomes" id="UP001519332"/>
    </source>
</evidence>
<gene>
    <name evidence="6" type="ORF">JOF56_008005</name>
</gene>
<evidence type="ECO:0000256" key="3">
    <source>
        <dbReference type="ARBA" id="ARBA00023163"/>
    </source>
</evidence>
<dbReference type="SUPFAM" id="SSF46689">
    <property type="entry name" value="Homeodomain-like"/>
    <property type="match status" value="1"/>
</dbReference>
<dbReference type="PROSITE" id="PS50977">
    <property type="entry name" value="HTH_TETR_2"/>
    <property type="match status" value="1"/>
</dbReference>